<evidence type="ECO:0000256" key="2">
    <source>
        <dbReference type="ARBA" id="ARBA00022741"/>
    </source>
</evidence>
<evidence type="ECO:0000259" key="7">
    <source>
        <dbReference type="SMART" id="SM00534"/>
    </source>
</evidence>
<keyword evidence="4" id="KW-0238">DNA-binding</keyword>
<protein>
    <recommendedName>
        <fullName evidence="7">DNA mismatch repair proteins mutS family domain-containing protein</fullName>
    </recommendedName>
</protein>
<feature type="coiled-coil region" evidence="5">
    <location>
        <begin position="767"/>
        <end position="794"/>
    </location>
</feature>
<dbReference type="Pfam" id="PF00488">
    <property type="entry name" value="MutS_V"/>
    <property type="match status" value="1"/>
</dbReference>
<gene>
    <name evidence="8" type="ORF">OAUR00152_LOCUS3204</name>
</gene>
<accession>A0A7S4HRT8</accession>
<feature type="domain" description="DNA mismatch repair proteins mutS family" evidence="7">
    <location>
        <begin position="503"/>
        <end position="718"/>
    </location>
</feature>
<feature type="compositionally biased region" description="Basic residues" evidence="6">
    <location>
        <begin position="979"/>
        <end position="992"/>
    </location>
</feature>
<dbReference type="InterPro" id="IPR045076">
    <property type="entry name" value="MutS"/>
</dbReference>
<evidence type="ECO:0000256" key="3">
    <source>
        <dbReference type="ARBA" id="ARBA00022840"/>
    </source>
</evidence>
<dbReference type="GO" id="GO:0005524">
    <property type="term" value="F:ATP binding"/>
    <property type="evidence" value="ECO:0007669"/>
    <property type="project" value="UniProtKB-KW"/>
</dbReference>
<dbReference type="PANTHER" id="PTHR11361">
    <property type="entry name" value="DNA MISMATCH REPAIR PROTEIN MUTS FAMILY MEMBER"/>
    <property type="match status" value="1"/>
</dbReference>
<evidence type="ECO:0000256" key="1">
    <source>
        <dbReference type="ARBA" id="ARBA00006271"/>
    </source>
</evidence>
<keyword evidence="3" id="KW-0067">ATP-binding</keyword>
<keyword evidence="2" id="KW-0547">Nucleotide-binding</keyword>
<evidence type="ECO:0000256" key="5">
    <source>
        <dbReference type="SAM" id="Coils"/>
    </source>
</evidence>
<dbReference type="AlphaFoldDB" id="A0A7S4HRT8"/>
<sequence>MKKPYPLVTLVACWGMKGVLSFLDVSSRDLSSSLTRLTAFPGASIDEDSIDGAFTPKLVQNVDLAPLVERVAHFSATRRGRIAFLKLIEGSSVQSVGADWRSPLRRREESRRKSIALMLDLKREKGAASTNVVTSEGGFQTYDASQLVNIAQSAADANAEYALVYEATIALGSRNREQKEECTSDSPQDDVLTAPPFYAAFSPSRNGVVESDDDDWLLDIISNERSMALEPEHILQADQVVKRLVETSDWGSKPSTQRFAPGISVIVGQIDHQYLSALHEEIKDSVQIFRVKSLSDPTGSRSYEFRLNGEMFPSLGLMRKKERDLVSDLEKTLQGLFRSKAFTSNLIGGKDLVETSDLGGRIVVPVKRRKSADAIGIVRGFAEKGGACYVEPKAMVQKGDELSELRAEIENQEKEILQHLGSLVISAAPIIEVGMQSIGRIDTIFARAAYGRMALSSVIPHIGEEGRISVKGFVHPVLAENQQESTKLLHDVVPIDLRLDEVCRSLVISGPNGGGKTVAMKAFGLAAAMSKVAIPVAVDNKNQQARVDFFGNIFVEVGDQQSVSGGESTLISRLNSCSSVIQILSSIESFKSEHDGSPSNCLGSHTLILLDELGGGTDPEAGSAISQAILENILEHKGARTVCTTHAPQLKALSFNDDKFHCASMLLDIDHESGNDYKLPTFQLAYGSIGDSYAFGAASRCAPALPDGVLKRASDILSGGEEGSGDIMRAISSSLERERMAAKSSALEAETFRKDTLKCRGAMISLAKAYEQHLARLEVRIDAIYKDLREDETRNAYELVGDTLAELRHVKKRIKSEQDLLTERGLKMVPIDYEFTEGETVVIIAKGEWDGQTGVVSSVESSPVPSMRDNVLMVTPSVDWGDHIYENRVTLKDVPPSITLPLKRSDVALWNYPDYDWGDSEPSKATKSISATKQEFFSVLSSLKADDKLQSEHPPSRNAGESSFKSSRERKAASASAKKDRKKGGKKKRKKK</sequence>
<dbReference type="SUPFAM" id="SSF52540">
    <property type="entry name" value="P-loop containing nucleoside triphosphate hydrolases"/>
    <property type="match status" value="1"/>
</dbReference>
<dbReference type="SMART" id="SM00534">
    <property type="entry name" value="MUTSac"/>
    <property type="match status" value="1"/>
</dbReference>
<dbReference type="InterPro" id="IPR000432">
    <property type="entry name" value="DNA_mismatch_repair_MutS_C"/>
</dbReference>
<proteinExistence type="inferred from homology"/>
<organism evidence="8">
    <name type="scientific">Odontella aurita</name>
    <dbReference type="NCBI Taxonomy" id="265563"/>
    <lineage>
        <taxon>Eukaryota</taxon>
        <taxon>Sar</taxon>
        <taxon>Stramenopiles</taxon>
        <taxon>Ochrophyta</taxon>
        <taxon>Bacillariophyta</taxon>
        <taxon>Mediophyceae</taxon>
        <taxon>Biddulphiophycidae</taxon>
        <taxon>Eupodiscales</taxon>
        <taxon>Odontellaceae</taxon>
        <taxon>Odontella</taxon>
    </lineage>
</organism>
<dbReference type="SUPFAM" id="SSF48334">
    <property type="entry name" value="DNA repair protein MutS, domain III"/>
    <property type="match status" value="1"/>
</dbReference>
<dbReference type="PANTHER" id="PTHR11361:SF148">
    <property type="entry name" value="DNA MISMATCH REPAIR PROTEIN MSH6"/>
    <property type="match status" value="1"/>
</dbReference>
<evidence type="ECO:0000313" key="8">
    <source>
        <dbReference type="EMBL" id="CAE2207406.1"/>
    </source>
</evidence>
<dbReference type="Gene3D" id="3.40.50.300">
    <property type="entry name" value="P-loop containing nucleotide triphosphate hydrolases"/>
    <property type="match status" value="1"/>
</dbReference>
<evidence type="ECO:0000256" key="6">
    <source>
        <dbReference type="SAM" id="MobiDB-lite"/>
    </source>
</evidence>
<comment type="similarity">
    <text evidence="1">Belongs to the DNA mismatch repair MutS family.</text>
</comment>
<evidence type="ECO:0000256" key="4">
    <source>
        <dbReference type="ARBA" id="ARBA00023125"/>
    </source>
</evidence>
<dbReference type="GO" id="GO:0006298">
    <property type="term" value="P:mismatch repair"/>
    <property type="evidence" value="ECO:0007669"/>
    <property type="project" value="InterPro"/>
</dbReference>
<feature type="region of interest" description="Disordered" evidence="6">
    <location>
        <begin position="946"/>
        <end position="992"/>
    </location>
</feature>
<dbReference type="InterPro" id="IPR027417">
    <property type="entry name" value="P-loop_NTPase"/>
</dbReference>
<dbReference type="GO" id="GO:0140664">
    <property type="term" value="F:ATP-dependent DNA damage sensor activity"/>
    <property type="evidence" value="ECO:0007669"/>
    <property type="project" value="InterPro"/>
</dbReference>
<feature type="coiled-coil region" evidence="5">
    <location>
        <begin position="395"/>
        <end position="422"/>
    </location>
</feature>
<dbReference type="EMBL" id="HBKQ01004647">
    <property type="protein sequence ID" value="CAE2207406.1"/>
    <property type="molecule type" value="Transcribed_RNA"/>
</dbReference>
<keyword evidence="5" id="KW-0175">Coiled coil</keyword>
<dbReference type="InterPro" id="IPR036187">
    <property type="entry name" value="DNA_mismatch_repair_MutS_sf"/>
</dbReference>
<dbReference type="GO" id="GO:0030983">
    <property type="term" value="F:mismatched DNA binding"/>
    <property type="evidence" value="ECO:0007669"/>
    <property type="project" value="InterPro"/>
</dbReference>
<reference evidence="8" key="1">
    <citation type="submission" date="2021-01" db="EMBL/GenBank/DDBJ databases">
        <authorList>
            <person name="Corre E."/>
            <person name="Pelletier E."/>
            <person name="Niang G."/>
            <person name="Scheremetjew M."/>
            <person name="Finn R."/>
            <person name="Kale V."/>
            <person name="Holt S."/>
            <person name="Cochrane G."/>
            <person name="Meng A."/>
            <person name="Brown T."/>
            <person name="Cohen L."/>
        </authorList>
    </citation>
    <scope>NUCLEOTIDE SEQUENCE</scope>
    <source>
        <strain evidence="8">Isolate 1302-5</strain>
    </source>
</reference>
<feature type="compositionally biased region" description="Basic and acidic residues" evidence="6">
    <location>
        <begin position="946"/>
        <end position="955"/>
    </location>
</feature>
<name>A0A7S4HRT8_9STRA</name>
<dbReference type="GO" id="GO:0032301">
    <property type="term" value="C:MutSalpha complex"/>
    <property type="evidence" value="ECO:0007669"/>
    <property type="project" value="TreeGrafter"/>
</dbReference>